<dbReference type="VEuPathDB" id="PlasmoDB:PBANKA_1220800"/>
<feature type="compositionally biased region" description="Basic and acidic residues" evidence="2">
    <location>
        <begin position="1418"/>
        <end position="1441"/>
    </location>
</feature>
<protein>
    <submittedName>
        <fullName evidence="3">Uncharacterized protein</fullName>
    </submittedName>
</protein>
<feature type="region of interest" description="Disordered" evidence="2">
    <location>
        <begin position="1797"/>
        <end position="1861"/>
    </location>
</feature>
<name>A0A113SA39_PLABE</name>
<feature type="region of interest" description="Disordered" evidence="2">
    <location>
        <begin position="1108"/>
        <end position="1131"/>
    </location>
</feature>
<keyword evidence="1" id="KW-0175">Coiled coil</keyword>
<evidence type="ECO:0000313" key="3">
    <source>
        <dbReference type="EMBL" id="CXI77538.1"/>
    </source>
</evidence>
<dbReference type="OMA" id="RKIYFCK"/>
<evidence type="ECO:0000256" key="1">
    <source>
        <dbReference type="SAM" id="Coils"/>
    </source>
</evidence>
<gene>
    <name evidence="3" type="ORF">PBK173_000333900</name>
</gene>
<proteinExistence type="predicted"/>
<feature type="compositionally biased region" description="Basic and acidic residues" evidence="2">
    <location>
        <begin position="1388"/>
        <end position="1411"/>
    </location>
</feature>
<dbReference type="EMBL" id="LT160032">
    <property type="protein sequence ID" value="CXI77538.1"/>
    <property type="molecule type" value="Genomic_DNA"/>
</dbReference>
<organism evidence="3 4">
    <name type="scientific">Plasmodium berghei</name>
    <dbReference type="NCBI Taxonomy" id="5821"/>
    <lineage>
        <taxon>Eukaryota</taxon>
        <taxon>Sar</taxon>
        <taxon>Alveolata</taxon>
        <taxon>Apicomplexa</taxon>
        <taxon>Aconoidasida</taxon>
        <taxon>Haemosporida</taxon>
        <taxon>Plasmodiidae</taxon>
        <taxon>Plasmodium</taxon>
        <taxon>Plasmodium (Vinckeia)</taxon>
    </lineage>
</organism>
<dbReference type="Proteomes" id="UP000069549">
    <property type="component" value="Chromosome 12"/>
</dbReference>
<feature type="coiled-coil region" evidence="1">
    <location>
        <begin position="118"/>
        <end position="145"/>
    </location>
</feature>
<feature type="region of interest" description="Disordered" evidence="2">
    <location>
        <begin position="1211"/>
        <end position="1373"/>
    </location>
</feature>
<feature type="coiled-coil region" evidence="1">
    <location>
        <begin position="1572"/>
        <end position="1623"/>
    </location>
</feature>
<feature type="compositionally biased region" description="Low complexity" evidence="2">
    <location>
        <begin position="1797"/>
        <end position="1815"/>
    </location>
</feature>
<feature type="compositionally biased region" description="Basic residues" evidence="2">
    <location>
        <begin position="1852"/>
        <end position="1861"/>
    </location>
</feature>
<accession>A0A113SA39</accession>
<feature type="region of interest" description="Disordered" evidence="2">
    <location>
        <begin position="649"/>
        <end position="682"/>
    </location>
</feature>
<reference evidence="3 4" key="1">
    <citation type="submission" date="2016-02" db="EMBL/GenBank/DDBJ databases">
        <authorList>
            <consortium name="Pathogen Informatics"/>
        </authorList>
    </citation>
    <scope>NUCLEOTIDE SEQUENCE [LARGE SCALE GENOMIC DNA]</scope>
    <source>
        <strain evidence="3 4">K173</strain>
    </source>
</reference>
<feature type="compositionally biased region" description="Low complexity" evidence="2">
    <location>
        <begin position="1475"/>
        <end position="1488"/>
    </location>
</feature>
<feature type="region of interest" description="Disordered" evidence="2">
    <location>
        <begin position="1471"/>
        <end position="1490"/>
    </location>
</feature>
<evidence type="ECO:0000313" key="4">
    <source>
        <dbReference type="Proteomes" id="UP000069549"/>
    </source>
</evidence>
<feature type="compositionally biased region" description="Basic residues" evidence="2">
    <location>
        <begin position="1824"/>
        <end position="1836"/>
    </location>
</feature>
<sequence>MDKTILSKKEKIKIVCKKINNLKKKFYNCTEHLKCVEVLFEKSGTKCIKKIKKNKQSPNREHNRNSPAPKDIFFTGFINNLDFFNAKNLDVFFDKCCFLNNKYNDKQKNSNLNFNSVHKNQNAKKTKLKKNKNDIEEDLSNKSNNTDHKIIFESPKCNNKYIKLNSRQPDENEKDFQVENKMNEMKNDDIEINAGNMYKQTIGISLNDLKNENIHCISKTLSNEDSTNDNKRRETKLYNIDSYNNISNKRRKLSEITVDMNDMSSELKKIPKQVCTQFSLEKHQNLEESYEKKENYTRDEEDQGIYSKNKYIKKQNLILKISNIIFEGIKDEKGEKTNEISSLFQNNTKRFNLLFENMESNHDKKKNIDDNIKKEYEYIVNQIDVIVNTKSQEKLENKITNYQDDLQKCLMFFNNIFLKLSVHINTLFSTCIELLKCDFSQINYYKVTELNNSRKVINLIKKYQNHQEYVIHFSKYLLQICKIFMSRNNSEFGDFDGKYIKDIISKKEIKTIKNLIKILNRWNKIDLNILLKLTQYKMENNTNIYQLKILNYDLVKHNFFVKKGDFLKYNNKIISSLKNICSLLFDGQLNEKIKKNINEIEENNQNYSTQLTNENDENDHVKVAQSYDFSINTLLNECNIFSKRNDSNGKNEIYQGHRNKDNSSEGSSSSDEDSNRDADENDLYSKCFDNKETVEYNVWKYEREMKSNEMKVIINLNKILTHEINYYEFIRNATKREVDEIRNIYIYIKKIYNFLEKNNEKGSSFDLPSTQNEYVIINKFREYLLELSINKNNKEIYMANDTAHCVNNKNKNIPVINNEENCHINFSITDDFSLLEKYNIYNNNKVVKDKYSKDAFESFETIKQNKYSDRLEENEEFKYISYKNDNDIYNLANMIKTILVFIFKYYIKSYATTNSTIYEENAKSYLYTDHEKLIVNLEENIKQINKENTKNSQKLEIEKKLVINLNKELERKNKIIKEMELSLEKLTKANNEFRLQIEKEKIVSDSVFEELEAEKGRSVKLVDELETEKGRSAKLNDELETEKEKSVKLADELETEKGRSLKLNDELETEKEKSVKLADELETEKGRSVKLADELETEKGRSLKLADELETEKEKSLKLNDELETEKEKSVKLADELETEKVRSAKLNDELETEKEKSVKLADELETEKGRSLKLVDELETEKEKSVKLADELETEKGRSLKLVDELETEKGRSAKLNDELETEKEKSVKLADELETEKGRSAKLNDELETEKERSAKLNDELETEKERSAKLNDELETEKERSAKLNDELETEKEKNAKLADELETEKGRSAKLNDELETEKEKSVKLADELETEKGRSVKLADELETEKGRSAKLNDELETEKEKSVKLADELETEKGRSLKLVDELETEKGRSAKLNDELETEKEKSTKLNGELESEKKKCEEKENKIMSQNKELEDMNKMRNDNKDKESQQNVKNTFFSRFLKKYKKNNGNDENSSSESSSSENKITNRTMKNCKFLNENEKDEYGNLYYSHIESVIKNDNLEKEYDKMILDFNSKIDNFNKKVEYFDEKIKYYKNICANYEKKYIYINNCVDKLEELIIDADEKKDNKKIKINIQNKMENLKNILKELKENYKIEMIETDSMLFDEILKEKNILLKKIHNYKISNIDNEKSEELKKYMKDMNFKTINDLFIFHINATEELNLLKDQFNQMMNNCSVKDKELTILNENCKSLLLEVDNLKSILNDLFSYKENKYDTIDVSENVYDQNEYNSVQDKIEHIDLSEYCKSRLKNKENLKNLKMPIDKNPDILSNINNELLGNSNSPLNSNNTSNGKETTRSSYKSKKQKTSKRSNNKPVSEVVNEISPKRYQLRRSSRNK</sequence>
<feature type="region of interest" description="Disordered" evidence="2">
    <location>
        <begin position="1388"/>
        <end position="1441"/>
    </location>
</feature>
<evidence type="ECO:0000256" key="2">
    <source>
        <dbReference type="SAM" id="MobiDB-lite"/>
    </source>
</evidence>
<feature type="coiled-coil region" evidence="1">
    <location>
        <begin position="590"/>
        <end position="617"/>
    </location>
</feature>